<organism evidence="1 2">
    <name type="scientific">Vespula squamosa</name>
    <name type="common">Southern yellow jacket</name>
    <name type="synonym">Wasp</name>
    <dbReference type="NCBI Taxonomy" id="30214"/>
    <lineage>
        <taxon>Eukaryota</taxon>
        <taxon>Metazoa</taxon>
        <taxon>Ecdysozoa</taxon>
        <taxon>Arthropoda</taxon>
        <taxon>Hexapoda</taxon>
        <taxon>Insecta</taxon>
        <taxon>Pterygota</taxon>
        <taxon>Neoptera</taxon>
        <taxon>Endopterygota</taxon>
        <taxon>Hymenoptera</taxon>
        <taxon>Apocrita</taxon>
        <taxon>Aculeata</taxon>
        <taxon>Vespoidea</taxon>
        <taxon>Vespidae</taxon>
        <taxon>Vespinae</taxon>
        <taxon>Vespula</taxon>
    </lineage>
</organism>
<protein>
    <submittedName>
        <fullName evidence="1">Uncharacterized protein</fullName>
    </submittedName>
</protein>
<evidence type="ECO:0000313" key="2">
    <source>
        <dbReference type="Proteomes" id="UP001607302"/>
    </source>
</evidence>
<evidence type="ECO:0000313" key="1">
    <source>
        <dbReference type="EMBL" id="KAL2728843.1"/>
    </source>
</evidence>
<comment type="caution">
    <text evidence="1">The sequence shown here is derived from an EMBL/GenBank/DDBJ whole genome shotgun (WGS) entry which is preliminary data.</text>
</comment>
<accession>A0ABD2B7Z7</accession>
<dbReference type="Proteomes" id="UP001607302">
    <property type="component" value="Unassembled WGS sequence"/>
</dbReference>
<gene>
    <name evidence="1" type="ORF">V1478_006475</name>
</gene>
<name>A0ABD2B7Z7_VESSQ</name>
<sequence>MLGHFLVSLQYTSWFNKLSMIKFKNLFRRYNMYNMSRELSKAIWRIYLSTSKHNLQLRMTIGNELTLSHADCIYH</sequence>
<dbReference type="AlphaFoldDB" id="A0ABD2B7Z7"/>
<reference evidence="1 2" key="1">
    <citation type="journal article" date="2024" name="Ann. Entomol. Soc. Am.">
        <title>Genomic analyses of the southern and eastern yellowjacket wasps (Hymenoptera: Vespidae) reveal evolutionary signatures of social life.</title>
        <authorList>
            <person name="Catto M.A."/>
            <person name="Caine P.B."/>
            <person name="Orr S.E."/>
            <person name="Hunt B.G."/>
            <person name="Goodisman M.A.D."/>
        </authorList>
    </citation>
    <scope>NUCLEOTIDE SEQUENCE [LARGE SCALE GENOMIC DNA]</scope>
    <source>
        <strain evidence="1">233</strain>
        <tissue evidence="1">Head and thorax</tissue>
    </source>
</reference>
<dbReference type="EMBL" id="JAUDFV010000132">
    <property type="protein sequence ID" value="KAL2728843.1"/>
    <property type="molecule type" value="Genomic_DNA"/>
</dbReference>
<keyword evidence="2" id="KW-1185">Reference proteome</keyword>
<proteinExistence type="predicted"/>